<feature type="region of interest" description="Disordered" evidence="1">
    <location>
        <begin position="77"/>
        <end position="101"/>
    </location>
</feature>
<accession>A0A699JV61</accession>
<protein>
    <submittedName>
        <fullName evidence="2">Uncharacterized protein</fullName>
    </submittedName>
</protein>
<dbReference type="AlphaFoldDB" id="A0A699JV61"/>
<reference evidence="2" key="1">
    <citation type="journal article" date="2019" name="Sci. Rep.">
        <title>Draft genome of Tanacetum cinerariifolium, the natural source of mosquito coil.</title>
        <authorList>
            <person name="Yamashiro T."/>
            <person name="Shiraishi A."/>
            <person name="Satake H."/>
            <person name="Nakayama K."/>
        </authorList>
    </citation>
    <scope>NUCLEOTIDE SEQUENCE</scope>
</reference>
<organism evidence="2">
    <name type="scientific">Tanacetum cinerariifolium</name>
    <name type="common">Dalmatian daisy</name>
    <name type="synonym">Chrysanthemum cinerariifolium</name>
    <dbReference type="NCBI Taxonomy" id="118510"/>
    <lineage>
        <taxon>Eukaryota</taxon>
        <taxon>Viridiplantae</taxon>
        <taxon>Streptophyta</taxon>
        <taxon>Embryophyta</taxon>
        <taxon>Tracheophyta</taxon>
        <taxon>Spermatophyta</taxon>
        <taxon>Magnoliopsida</taxon>
        <taxon>eudicotyledons</taxon>
        <taxon>Gunneridae</taxon>
        <taxon>Pentapetalae</taxon>
        <taxon>asterids</taxon>
        <taxon>campanulids</taxon>
        <taxon>Asterales</taxon>
        <taxon>Asteraceae</taxon>
        <taxon>Asteroideae</taxon>
        <taxon>Anthemideae</taxon>
        <taxon>Anthemidinae</taxon>
        <taxon>Tanacetum</taxon>
    </lineage>
</organism>
<evidence type="ECO:0000313" key="2">
    <source>
        <dbReference type="EMBL" id="GFA59149.1"/>
    </source>
</evidence>
<dbReference type="EMBL" id="BKCJ010451233">
    <property type="protein sequence ID" value="GFA59149.1"/>
    <property type="molecule type" value="Genomic_DNA"/>
</dbReference>
<feature type="non-terminal residue" evidence="2">
    <location>
        <position position="1"/>
    </location>
</feature>
<sequence>QRVRQRVTSLAGSELGLASYRLIEDYFPATCEQELCPFNFLQASCQVYSNELRTASYRGKENGIYILQSIDHDPFELGTTRDTLGTTPEEGVLLGPERPRT</sequence>
<proteinExistence type="predicted"/>
<name>A0A699JV61_TANCI</name>
<comment type="caution">
    <text evidence="2">The sequence shown here is derived from an EMBL/GenBank/DDBJ whole genome shotgun (WGS) entry which is preliminary data.</text>
</comment>
<gene>
    <name evidence="2" type="ORF">Tci_631121</name>
</gene>
<feature type="non-terminal residue" evidence="2">
    <location>
        <position position="101"/>
    </location>
</feature>
<evidence type="ECO:0000256" key="1">
    <source>
        <dbReference type="SAM" id="MobiDB-lite"/>
    </source>
</evidence>